<evidence type="ECO:0000259" key="3">
    <source>
        <dbReference type="SMART" id="SM00829"/>
    </source>
</evidence>
<dbReference type="Gene3D" id="3.40.50.720">
    <property type="entry name" value="NAD(P)-binding Rossmann-like Domain"/>
    <property type="match status" value="1"/>
</dbReference>
<evidence type="ECO:0000256" key="2">
    <source>
        <dbReference type="ARBA" id="ARBA00023002"/>
    </source>
</evidence>
<protein>
    <submittedName>
        <fullName evidence="4">Alcohol dehydrogenase</fullName>
        <ecNumber evidence="4">1.1.1.1</ecNumber>
    </submittedName>
</protein>
<dbReference type="Gene3D" id="3.90.180.10">
    <property type="entry name" value="Medium-chain alcohol dehydrogenases, catalytic domain"/>
    <property type="match status" value="1"/>
</dbReference>
<dbReference type="SMART" id="SM00829">
    <property type="entry name" value="PKS_ER"/>
    <property type="match status" value="1"/>
</dbReference>
<reference evidence="4 5" key="1">
    <citation type="submission" date="2019-02" db="EMBL/GenBank/DDBJ databases">
        <title>Deep-cultivation of Planctomycetes and their phenomic and genomic characterization uncovers novel biology.</title>
        <authorList>
            <person name="Wiegand S."/>
            <person name="Jogler M."/>
            <person name="Boedeker C."/>
            <person name="Pinto D."/>
            <person name="Vollmers J."/>
            <person name="Rivas-Marin E."/>
            <person name="Kohn T."/>
            <person name="Peeters S.H."/>
            <person name="Heuer A."/>
            <person name="Rast P."/>
            <person name="Oberbeckmann S."/>
            <person name="Bunk B."/>
            <person name="Jeske O."/>
            <person name="Meyerdierks A."/>
            <person name="Storesund J.E."/>
            <person name="Kallscheuer N."/>
            <person name="Luecker S."/>
            <person name="Lage O.M."/>
            <person name="Pohl T."/>
            <person name="Merkel B.J."/>
            <person name="Hornburger P."/>
            <person name="Mueller R.-W."/>
            <person name="Bruemmer F."/>
            <person name="Labrenz M."/>
            <person name="Spormann A.M."/>
            <person name="Op den Camp H."/>
            <person name="Overmann J."/>
            <person name="Amann R."/>
            <person name="Jetten M.S.M."/>
            <person name="Mascher T."/>
            <person name="Medema M.H."/>
            <person name="Devos D.P."/>
            <person name="Kaster A.-K."/>
            <person name="Ovreas L."/>
            <person name="Rohde M."/>
            <person name="Galperin M.Y."/>
            <person name="Jogler C."/>
        </authorList>
    </citation>
    <scope>NUCLEOTIDE SEQUENCE [LARGE SCALE GENOMIC DNA]</scope>
    <source>
        <strain evidence="4 5">Pla175</strain>
    </source>
</reference>
<dbReference type="InterPro" id="IPR036291">
    <property type="entry name" value="NAD(P)-bd_dom_sf"/>
</dbReference>
<keyword evidence="1" id="KW-0521">NADP</keyword>
<organism evidence="4 5">
    <name type="scientific">Pirellulimonas nuda</name>
    <dbReference type="NCBI Taxonomy" id="2528009"/>
    <lineage>
        <taxon>Bacteria</taxon>
        <taxon>Pseudomonadati</taxon>
        <taxon>Planctomycetota</taxon>
        <taxon>Planctomycetia</taxon>
        <taxon>Pirellulales</taxon>
        <taxon>Lacipirellulaceae</taxon>
        <taxon>Pirellulimonas</taxon>
    </lineage>
</organism>
<dbReference type="InterPro" id="IPR013149">
    <property type="entry name" value="ADH-like_C"/>
</dbReference>
<dbReference type="SUPFAM" id="SSF51735">
    <property type="entry name" value="NAD(P)-binding Rossmann-fold domains"/>
    <property type="match status" value="1"/>
</dbReference>
<dbReference type="GO" id="GO:0004022">
    <property type="term" value="F:alcohol dehydrogenase (NAD+) activity"/>
    <property type="evidence" value="ECO:0007669"/>
    <property type="project" value="UniProtKB-EC"/>
</dbReference>
<dbReference type="EC" id="1.1.1.1" evidence="4"/>
<proteinExistence type="predicted"/>
<dbReference type="InterPro" id="IPR020843">
    <property type="entry name" value="ER"/>
</dbReference>
<dbReference type="AlphaFoldDB" id="A0A518DC50"/>
<dbReference type="RefSeq" id="WP_145284748.1">
    <property type="nucleotide sequence ID" value="NZ_CP036291.1"/>
</dbReference>
<dbReference type="GO" id="GO:0070402">
    <property type="term" value="F:NADPH binding"/>
    <property type="evidence" value="ECO:0007669"/>
    <property type="project" value="TreeGrafter"/>
</dbReference>
<dbReference type="Proteomes" id="UP000317429">
    <property type="component" value="Chromosome"/>
</dbReference>
<name>A0A518DC50_9BACT</name>
<dbReference type="PANTHER" id="PTHR48106:SF18">
    <property type="entry name" value="QUINONE OXIDOREDUCTASE PIG3"/>
    <property type="match status" value="1"/>
</dbReference>
<dbReference type="SUPFAM" id="SSF50129">
    <property type="entry name" value="GroES-like"/>
    <property type="match status" value="1"/>
</dbReference>
<dbReference type="EMBL" id="CP036291">
    <property type="protein sequence ID" value="QDU89030.1"/>
    <property type="molecule type" value="Genomic_DNA"/>
</dbReference>
<keyword evidence="2 4" id="KW-0560">Oxidoreductase</keyword>
<dbReference type="InterPro" id="IPR011032">
    <property type="entry name" value="GroES-like_sf"/>
</dbReference>
<keyword evidence="5" id="KW-1185">Reference proteome</keyword>
<dbReference type="GO" id="GO:0016651">
    <property type="term" value="F:oxidoreductase activity, acting on NAD(P)H"/>
    <property type="evidence" value="ECO:0007669"/>
    <property type="project" value="TreeGrafter"/>
</dbReference>
<evidence type="ECO:0000256" key="1">
    <source>
        <dbReference type="ARBA" id="ARBA00022857"/>
    </source>
</evidence>
<dbReference type="KEGG" id="pnd:Pla175_24150"/>
<evidence type="ECO:0000313" key="4">
    <source>
        <dbReference type="EMBL" id="QDU89030.1"/>
    </source>
</evidence>
<accession>A0A518DC50</accession>
<sequence length="350" mass="36959">MSHPIPTQMQALLLEAHHEDVLEAVRSLKVVQRATSKPAHGQVLVKMDASPCNPSDLLFLQGKYGTSKTLPTVPGWEGSGTVVASGGGLLAWWLQGKRVACGNQDDRDGAWAQYMVANAAECIPLKQGLTLEQGATLIINPLTAVGLLATARKEGHAAAVQTAGASQVGRMIVRLAKEAGYPLISVVRRDAQVELLRKEGAEHVLNSSGPDFVAQLTSLCARLKATAAFEAVAGDLTGIVLNAMPRGATAYVYGGLSETACGGVDPLGLIFEDKQLRGFFLGAWLKQQGALGILRAAGRVQKLIIEGRIGTQVQRRVGLDGAVEGLEHYVQNMTDGKVLITPNGSSVDWG</sequence>
<dbReference type="PANTHER" id="PTHR48106">
    <property type="entry name" value="QUINONE OXIDOREDUCTASE PIG3-RELATED"/>
    <property type="match status" value="1"/>
</dbReference>
<dbReference type="Pfam" id="PF00107">
    <property type="entry name" value="ADH_zinc_N"/>
    <property type="match status" value="1"/>
</dbReference>
<dbReference type="CDD" id="cd08291">
    <property type="entry name" value="ETR_like_1"/>
    <property type="match status" value="1"/>
</dbReference>
<feature type="domain" description="Enoyl reductase (ER)" evidence="3">
    <location>
        <begin position="23"/>
        <end position="340"/>
    </location>
</feature>
<dbReference type="OrthoDB" id="9787435at2"/>
<dbReference type="Pfam" id="PF08240">
    <property type="entry name" value="ADH_N"/>
    <property type="match status" value="1"/>
</dbReference>
<gene>
    <name evidence="4" type="primary">adhT_2</name>
    <name evidence="4" type="ORF">Pla175_24150</name>
</gene>
<evidence type="ECO:0000313" key="5">
    <source>
        <dbReference type="Proteomes" id="UP000317429"/>
    </source>
</evidence>
<dbReference type="InterPro" id="IPR013154">
    <property type="entry name" value="ADH-like_N"/>
</dbReference>